<dbReference type="EMBL" id="DWYZ01000044">
    <property type="protein sequence ID" value="HJB27534.1"/>
    <property type="molecule type" value="Genomic_DNA"/>
</dbReference>
<keyword evidence="3" id="KW-0813">Transport</keyword>
<reference evidence="9" key="1">
    <citation type="journal article" date="2021" name="PeerJ">
        <title>Extensive microbial diversity within the chicken gut microbiome revealed by metagenomics and culture.</title>
        <authorList>
            <person name="Gilroy R."/>
            <person name="Ravi A."/>
            <person name="Getino M."/>
            <person name="Pursley I."/>
            <person name="Horton D.L."/>
            <person name="Alikhan N.F."/>
            <person name="Baker D."/>
            <person name="Gharbi K."/>
            <person name="Hall N."/>
            <person name="Watson M."/>
            <person name="Adriaenssens E.M."/>
            <person name="Foster-Nyarko E."/>
            <person name="Jarju S."/>
            <person name="Secka A."/>
            <person name="Antonio M."/>
            <person name="Oren A."/>
            <person name="Chaudhuri R.R."/>
            <person name="La Ragione R."/>
            <person name="Hildebrand F."/>
            <person name="Pallen M.J."/>
        </authorList>
    </citation>
    <scope>NUCLEOTIDE SEQUENCE</scope>
    <source>
        <strain evidence="9">ChiSjej1B19-5720</strain>
    </source>
</reference>
<proteinExistence type="inferred from homology"/>
<dbReference type="PANTHER" id="PTHR36838:SF1">
    <property type="entry name" value="SLR1864 PROTEIN"/>
    <property type="match status" value="1"/>
</dbReference>
<evidence type="ECO:0000256" key="3">
    <source>
        <dbReference type="ARBA" id="ARBA00022448"/>
    </source>
</evidence>
<organism evidence="9 10">
    <name type="scientific">Candidatus Blautia faecavium</name>
    <dbReference type="NCBI Taxonomy" id="2838487"/>
    <lineage>
        <taxon>Bacteria</taxon>
        <taxon>Bacillati</taxon>
        <taxon>Bacillota</taxon>
        <taxon>Clostridia</taxon>
        <taxon>Lachnospirales</taxon>
        <taxon>Lachnospiraceae</taxon>
        <taxon>Blautia</taxon>
    </lineage>
</organism>
<feature type="non-terminal residue" evidence="9">
    <location>
        <position position="1"/>
    </location>
</feature>
<evidence type="ECO:0000256" key="7">
    <source>
        <dbReference type="ARBA" id="ARBA00023136"/>
    </source>
</evidence>
<feature type="transmembrane region" description="Helical" evidence="8">
    <location>
        <begin position="95"/>
        <end position="116"/>
    </location>
</feature>
<evidence type="ECO:0000313" key="9">
    <source>
        <dbReference type="EMBL" id="HJB27534.1"/>
    </source>
</evidence>
<accession>A0A9D2LR45</accession>
<dbReference type="AlphaFoldDB" id="A0A9D2LR45"/>
<dbReference type="Proteomes" id="UP000823842">
    <property type="component" value="Unassembled WGS sequence"/>
</dbReference>
<evidence type="ECO:0000256" key="6">
    <source>
        <dbReference type="ARBA" id="ARBA00022989"/>
    </source>
</evidence>
<reference evidence="9" key="2">
    <citation type="submission" date="2021-04" db="EMBL/GenBank/DDBJ databases">
        <authorList>
            <person name="Gilroy R."/>
        </authorList>
    </citation>
    <scope>NUCLEOTIDE SEQUENCE</scope>
    <source>
        <strain evidence="9">ChiSjej1B19-5720</strain>
    </source>
</reference>
<keyword evidence="5 8" id="KW-0812">Transmembrane</keyword>
<dbReference type="InterPro" id="IPR004776">
    <property type="entry name" value="Mem_transp_PIN-like"/>
</dbReference>
<dbReference type="Gene3D" id="1.20.1530.20">
    <property type="match status" value="1"/>
</dbReference>
<comment type="caution">
    <text evidence="9">The sequence shown here is derived from an EMBL/GenBank/DDBJ whole genome shotgun (WGS) entry which is preliminary data.</text>
</comment>
<evidence type="ECO:0000256" key="1">
    <source>
        <dbReference type="ARBA" id="ARBA00004651"/>
    </source>
</evidence>
<dbReference type="GO" id="GO:0005886">
    <property type="term" value="C:plasma membrane"/>
    <property type="evidence" value="ECO:0007669"/>
    <property type="project" value="UniProtKB-SubCell"/>
</dbReference>
<evidence type="ECO:0000256" key="5">
    <source>
        <dbReference type="ARBA" id="ARBA00022692"/>
    </source>
</evidence>
<evidence type="ECO:0000256" key="8">
    <source>
        <dbReference type="SAM" id="Phobius"/>
    </source>
</evidence>
<comment type="subcellular location">
    <subcellularLocation>
        <location evidence="1">Cell membrane</location>
        <topology evidence="1">Multi-pass membrane protein</topology>
    </subcellularLocation>
</comment>
<feature type="transmembrane region" description="Helical" evidence="8">
    <location>
        <begin position="6"/>
        <end position="28"/>
    </location>
</feature>
<sequence length="119" mass="13092">DVYETGEVFIIGNCLSATSLIVVGSMLADVEWKGLFSKGMAQVTLNRLMVMPLIVLFGCRFLRVDEQITWIAVLLIGMPVASTCAVLARKYDQDYILASKTILVTTILSVFTLPVLSLF</sequence>
<keyword evidence="7 8" id="KW-0472">Membrane</keyword>
<dbReference type="Pfam" id="PF03547">
    <property type="entry name" value="Mem_trans"/>
    <property type="match status" value="1"/>
</dbReference>
<keyword evidence="6 8" id="KW-1133">Transmembrane helix</keyword>
<comment type="similarity">
    <text evidence="2">Belongs to the auxin efflux carrier (TC 2.A.69) family.</text>
</comment>
<name>A0A9D2LR45_9FIRM</name>
<dbReference type="PANTHER" id="PTHR36838">
    <property type="entry name" value="AUXIN EFFLUX CARRIER FAMILY PROTEIN"/>
    <property type="match status" value="1"/>
</dbReference>
<evidence type="ECO:0000256" key="2">
    <source>
        <dbReference type="ARBA" id="ARBA00010145"/>
    </source>
</evidence>
<evidence type="ECO:0000313" key="10">
    <source>
        <dbReference type="Proteomes" id="UP000823842"/>
    </source>
</evidence>
<keyword evidence="4" id="KW-1003">Cell membrane</keyword>
<feature type="transmembrane region" description="Helical" evidence="8">
    <location>
        <begin position="70"/>
        <end position="88"/>
    </location>
</feature>
<dbReference type="GO" id="GO:0055085">
    <property type="term" value="P:transmembrane transport"/>
    <property type="evidence" value="ECO:0007669"/>
    <property type="project" value="InterPro"/>
</dbReference>
<protein>
    <submittedName>
        <fullName evidence="9">AEC family transporter</fullName>
    </submittedName>
</protein>
<dbReference type="InterPro" id="IPR038770">
    <property type="entry name" value="Na+/solute_symporter_sf"/>
</dbReference>
<gene>
    <name evidence="9" type="ORF">IAA06_01915</name>
</gene>
<evidence type="ECO:0000256" key="4">
    <source>
        <dbReference type="ARBA" id="ARBA00022475"/>
    </source>
</evidence>